<organism evidence="2">
    <name type="scientific">Cacopsylla melanoneura</name>
    <dbReference type="NCBI Taxonomy" id="428564"/>
    <lineage>
        <taxon>Eukaryota</taxon>
        <taxon>Metazoa</taxon>
        <taxon>Ecdysozoa</taxon>
        <taxon>Arthropoda</taxon>
        <taxon>Hexapoda</taxon>
        <taxon>Insecta</taxon>
        <taxon>Pterygota</taxon>
        <taxon>Neoptera</taxon>
        <taxon>Paraneoptera</taxon>
        <taxon>Hemiptera</taxon>
        <taxon>Sternorrhyncha</taxon>
        <taxon>Psylloidea</taxon>
        <taxon>Psyllidae</taxon>
        <taxon>Psyllinae</taxon>
        <taxon>Cacopsylla</taxon>
    </lineage>
</organism>
<evidence type="ECO:0000313" key="2">
    <source>
        <dbReference type="EMBL" id="CAG6617448.1"/>
    </source>
</evidence>
<keyword evidence="1" id="KW-1133">Transmembrane helix</keyword>
<reference evidence="2" key="1">
    <citation type="submission" date="2021-05" db="EMBL/GenBank/DDBJ databases">
        <authorList>
            <person name="Alioto T."/>
            <person name="Alioto T."/>
            <person name="Gomez Garrido J."/>
        </authorList>
    </citation>
    <scope>NUCLEOTIDE SEQUENCE</scope>
</reference>
<keyword evidence="1" id="KW-0812">Transmembrane</keyword>
<name>A0A8D8M3Q2_9HEMI</name>
<feature type="transmembrane region" description="Helical" evidence="1">
    <location>
        <begin position="84"/>
        <end position="104"/>
    </location>
</feature>
<feature type="transmembrane region" description="Helical" evidence="1">
    <location>
        <begin position="7"/>
        <end position="30"/>
    </location>
</feature>
<sequence length="107" mass="12499">MFRMGCIIEYLEFAILIIVAIVSLHMSFAIPLLISEHTVVSGSCVISKFVRFWTSLTMHLKLYPLPIVILYHRFCLLHRVCLEIMLNIHLIGPLSFVVIKWLLFHFQ</sequence>
<accession>A0A8D8M3Q2</accession>
<evidence type="ECO:0000256" key="1">
    <source>
        <dbReference type="SAM" id="Phobius"/>
    </source>
</evidence>
<feature type="transmembrane region" description="Helical" evidence="1">
    <location>
        <begin position="50"/>
        <end position="72"/>
    </location>
</feature>
<keyword evidence="1" id="KW-0472">Membrane</keyword>
<dbReference type="EMBL" id="HBUF01435028">
    <property type="protein sequence ID" value="CAG6742372.1"/>
    <property type="molecule type" value="Transcribed_RNA"/>
</dbReference>
<dbReference type="EMBL" id="HBUF01038849">
    <property type="protein sequence ID" value="CAG6617448.1"/>
    <property type="molecule type" value="Transcribed_RNA"/>
</dbReference>
<dbReference type="EMBL" id="HBUF01038851">
    <property type="protein sequence ID" value="CAG6617450.1"/>
    <property type="molecule type" value="Transcribed_RNA"/>
</dbReference>
<protein>
    <submittedName>
        <fullName evidence="2">Uncharacterized protein</fullName>
    </submittedName>
</protein>
<proteinExistence type="predicted"/>
<dbReference type="EMBL" id="HBUF01038850">
    <property type="protein sequence ID" value="CAG6617449.1"/>
    <property type="molecule type" value="Transcribed_RNA"/>
</dbReference>
<dbReference type="AlphaFoldDB" id="A0A8D8M3Q2"/>